<dbReference type="RefSeq" id="WP_249514731.1">
    <property type="nucleotide sequence ID" value="NZ_CP093366.1"/>
</dbReference>
<feature type="domain" description="DDH" evidence="1">
    <location>
        <begin position="16"/>
        <end position="154"/>
    </location>
</feature>
<evidence type="ECO:0000313" key="4">
    <source>
        <dbReference type="Proteomes" id="UP000831495"/>
    </source>
</evidence>
<evidence type="ECO:0000259" key="1">
    <source>
        <dbReference type="Pfam" id="PF01368"/>
    </source>
</evidence>
<sequence length="313" mass="33920">MNTFGEILDQIQKYDRIIIHRHENPDPDALGSQLGLATSIRAAYPDKTVLLAGDSVGDLDWLSTMDQIEDQQYPGALVIVVDTANRPRISDQRYDQGACLIKIDHHPDVDPYGYLRYVNTSASSCSEIIGDLINSAGHRLCLTDQGARALYAGIVGDTGRFMYDATTSHTLALAAQLIGYRFDAPALNRHMGQITLNQAKLQGYVFEHLELAPNGAALTVIPAEILAKLELTQADAHAVVTTPGRLQGVLAWVIAVAKPEGGYRIHLRSKAVVINDLAALHDGGGHPLASGANAQDLVEVQQIFTQLQEKLLS</sequence>
<dbReference type="InterPro" id="IPR051319">
    <property type="entry name" value="Oligoribo/pAp-PDE_c-di-AMP_PDE"/>
</dbReference>
<dbReference type="PANTHER" id="PTHR47618">
    <property type="entry name" value="BIFUNCTIONAL OLIGORIBONUCLEASE AND PAP PHOSPHATASE NRNA"/>
    <property type="match status" value="1"/>
</dbReference>
<proteinExistence type="predicted"/>
<dbReference type="Gene3D" id="3.10.310.30">
    <property type="match status" value="1"/>
</dbReference>
<dbReference type="InterPro" id="IPR001667">
    <property type="entry name" value="DDH_dom"/>
</dbReference>
<dbReference type="EMBL" id="CP093366">
    <property type="protein sequence ID" value="UQS82453.1"/>
    <property type="molecule type" value="Genomic_DNA"/>
</dbReference>
<dbReference type="InterPro" id="IPR003156">
    <property type="entry name" value="DHHA1_dom"/>
</dbReference>
<name>A0ABY4P9N3_9LACO</name>
<protein>
    <submittedName>
        <fullName evidence="3">Bifunctional oligoribonuclease/PAP phosphatase NrnA</fullName>
    </submittedName>
</protein>
<feature type="domain" description="DHHA1" evidence="2">
    <location>
        <begin position="228"/>
        <end position="309"/>
    </location>
</feature>
<reference evidence="3" key="1">
    <citation type="journal article" date="2022" name="Int. J. Syst. Evol. Microbiol.">
        <title>Apilactobacillus apisilvae sp. nov., Nicolia spurrieriana gen. nov. sp. nov., Bombilactobacillus folatiphilus sp. nov. and Bombilactobacillus thymidiniphilus sp. nov., four new lactic acid bacterial isolates from stingless bees Tetragonula carbonaria and Austroplebeia australis.</title>
        <authorList>
            <person name="Oliphant S.A."/>
            <person name="Watson-Haigh N.S."/>
            <person name="Sumby K.M."/>
            <person name="Gardner J."/>
            <person name="Groom S."/>
            <person name="Jiranek V."/>
        </authorList>
    </citation>
    <scope>NUCLEOTIDE SEQUENCE</scope>
    <source>
        <strain evidence="3">SG4_D2</strain>
    </source>
</reference>
<dbReference type="Gene3D" id="3.90.1640.10">
    <property type="entry name" value="inorganic pyrophosphatase (n-terminal core)"/>
    <property type="match status" value="1"/>
</dbReference>
<dbReference type="PANTHER" id="PTHR47618:SF1">
    <property type="entry name" value="BIFUNCTIONAL OLIGORIBONUCLEASE AND PAP PHOSPHATASE NRNA"/>
    <property type="match status" value="1"/>
</dbReference>
<keyword evidence="4" id="KW-1185">Reference proteome</keyword>
<dbReference type="SUPFAM" id="SSF64182">
    <property type="entry name" value="DHH phosphoesterases"/>
    <property type="match status" value="1"/>
</dbReference>
<dbReference type="Proteomes" id="UP000831495">
    <property type="component" value="Chromosome"/>
</dbReference>
<organism evidence="3 4">
    <name type="scientific">Bombilactobacillus folatiphilus</name>
    <dbReference type="NCBI Taxonomy" id="2923362"/>
    <lineage>
        <taxon>Bacteria</taxon>
        <taxon>Bacillati</taxon>
        <taxon>Bacillota</taxon>
        <taxon>Bacilli</taxon>
        <taxon>Lactobacillales</taxon>
        <taxon>Lactobacillaceae</taxon>
        <taxon>Bombilactobacillus</taxon>
    </lineage>
</organism>
<gene>
    <name evidence="3" type="ORF">MOO45_01860</name>
</gene>
<dbReference type="Pfam" id="PF01368">
    <property type="entry name" value="DHH"/>
    <property type="match status" value="1"/>
</dbReference>
<evidence type="ECO:0000313" key="3">
    <source>
        <dbReference type="EMBL" id="UQS82453.1"/>
    </source>
</evidence>
<evidence type="ECO:0000259" key="2">
    <source>
        <dbReference type="Pfam" id="PF02272"/>
    </source>
</evidence>
<dbReference type="InterPro" id="IPR038763">
    <property type="entry name" value="DHH_sf"/>
</dbReference>
<accession>A0ABY4P9N3</accession>
<dbReference type="Pfam" id="PF02272">
    <property type="entry name" value="DHHA1"/>
    <property type="match status" value="1"/>
</dbReference>